<dbReference type="OrthoDB" id="6511194at2759"/>
<dbReference type="AlphaFoldDB" id="A0A9P7AIU3"/>
<dbReference type="PANTHER" id="PTHR35871:SF1">
    <property type="entry name" value="CXC1-LIKE CYSTEINE CLUSTER ASSOCIATED WITH KDZ TRANSPOSASES DOMAIN-CONTAINING PROTEIN"/>
    <property type="match status" value="1"/>
</dbReference>
<proteinExistence type="predicted"/>
<organism evidence="1 2">
    <name type="scientific">Suillus plorans</name>
    <dbReference type="NCBI Taxonomy" id="116603"/>
    <lineage>
        <taxon>Eukaryota</taxon>
        <taxon>Fungi</taxon>
        <taxon>Dikarya</taxon>
        <taxon>Basidiomycota</taxon>
        <taxon>Agaricomycotina</taxon>
        <taxon>Agaricomycetes</taxon>
        <taxon>Agaricomycetidae</taxon>
        <taxon>Boletales</taxon>
        <taxon>Suillineae</taxon>
        <taxon>Suillaceae</taxon>
        <taxon>Suillus</taxon>
    </lineage>
</organism>
<protein>
    <submittedName>
        <fullName evidence="1">Uncharacterized protein</fullName>
    </submittedName>
</protein>
<dbReference type="PANTHER" id="PTHR35871">
    <property type="entry name" value="EXPRESSED PROTEIN"/>
    <property type="match status" value="1"/>
</dbReference>
<dbReference type="EMBL" id="JABBWE010000059">
    <property type="protein sequence ID" value="KAG1789416.1"/>
    <property type="molecule type" value="Genomic_DNA"/>
</dbReference>
<comment type="caution">
    <text evidence="1">The sequence shown here is derived from an EMBL/GenBank/DDBJ whole genome shotgun (WGS) entry which is preliminary data.</text>
</comment>
<accession>A0A9P7AIU3</accession>
<dbReference type="RefSeq" id="XP_041156488.1">
    <property type="nucleotide sequence ID" value="XM_041307188.1"/>
</dbReference>
<gene>
    <name evidence="1" type="ORF">HD556DRAFT_1447031</name>
</gene>
<sequence length="401" mass="45706">MKPPCHNRRALELSTVLREHLTNLKNFLWLYTDVPSNPDDTKHPSNPVGGHWTNAADRAAQNIGKGAYHSRCLRSWAKAYINNRNTLPHRKVPQRYSRIDDEDLAAELQLHLQSVGKSVCAQDIVDYLGVPENGVHLGIKKLISLRTADRWMSHLGYRWQREPQGQYTDGHEREDVVCYRNNIFLLAWTHYQCYMRKWKTDNITLEDLSEVESSGRRTIMWFHDESMFYANDRRKVHWVHDSESALPQPKGEGASLMESAWVLFKAGRARDGYFTNQEIVAQAVKAMDILQKDYPGEDHVLVFDNATMHLKRADDTLAARKMPKNLSQSFGPSASVKDANGKAVLGPDGKQVKEKIQMIDATLPNGDLQPLYFAEGHVKAGWFKGMAQILVECGYENAPHL</sequence>
<reference evidence="1" key="1">
    <citation type="journal article" date="2020" name="New Phytol.">
        <title>Comparative genomics reveals dynamic genome evolution in host specialist ectomycorrhizal fungi.</title>
        <authorList>
            <person name="Lofgren L.A."/>
            <person name="Nguyen N.H."/>
            <person name="Vilgalys R."/>
            <person name="Ruytinx J."/>
            <person name="Liao H.L."/>
            <person name="Branco S."/>
            <person name="Kuo A."/>
            <person name="LaButti K."/>
            <person name="Lipzen A."/>
            <person name="Andreopoulos W."/>
            <person name="Pangilinan J."/>
            <person name="Riley R."/>
            <person name="Hundley H."/>
            <person name="Na H."/>
            <person name="Barry K."/>
            <person name="Grigoriev I.V."/>
            <person name="Stajich J.E."/>
            <person name="Kennedy P.G."/>
        </authorList>
    </citation>
    <scope>NUCLEOTIDE SEQUENCE</scope>
    <source>
        <strain evidence="1">S12</strain>
    </source>
</reference>
<dbReference type="Proteomes" id="UP000719766">
    <property type="component" value="Unassembled WGS sequence"/>
</dbReference>
<name>A0A9P7AIU3_9AGAM</name>
<keyword evidence="2" id="KW-1185">Reference proteome</keyword>
<dbReference type="GeneID" id="64600952"/>
<evidence type="ECO:0000313" key="2">
    <source>
        <dbReference type="Proteomes" id="UP000719766"/>
    </source>
</evidence>
<evidence type="ECO:0000313" key="1">
    <source>
        <dbReference type="EMBL" id="KAG1789416.1"/>
    </source>
</evidence>